<evidence type="ECO:0000313" key="8">
    <source>
        <dbReference type="Proteomes" id="UP000316008"/>
    </source>
</evidence>
<evidence type="ECO:0000256" key="5">
    <source>
        <dbReference type="SAM" id="SignalP"/>
    </source>
</evidence>
<evidence type="ECO:0000256" key="2">
    <source>
        <dbReference type="ARBA" id="ARBA00022670"/>
    </source>
</evidence>
<proteinExistence type="inferred from homology"/>
<comment type="similarity">
    <text evidence="1">Belongs to the peptidase C40 family.</text>
</comment>
<feature type="signal peptide" evidence="5">
    <location>
        <begin position="1"/>
        <end position="21"/>
    </location>
</feature>
<evidence type="ECO:0000256" key="3">
    <source>
        <dbReference type="ARBA" id="ARBA00022801"/>
    </source>
</evidence>
<accession>A0A556N6U3</accession>
<keyword evidence="4" id="KW-0788">Thiol protease</keyword>
<dbReference type="Pfam" id="PF00877">
    <property type="entry name" value="NLPC_P60"/>
    <property type="match status" value="1"/>
</dbReference>
<dbReference type="GO" id="GO:0006508">
    <property type="term" value="P:proteolysis"/>
    <property type="evidence" value="ECO:0007669"/>
    <property type="project" value="UniProtKB-KW"/>
</dbReference>
<evidence type="ECO:0000259" key="6">
    <source>
        <dbReference type="PROSITE" id="PS51935"/>
    </source>
</evidence>
<reference evidence="7 8" key="1">
    <citation type="submission" date="2019-07" db="EMBL/GenBank/DDBJ databases">
        <authorList>
            <person name="Huq M.A."/>
        </authorList>
    </citation>
    <scope>NUCLEOTIDE SEQUENCE [LARGE SCALE GENOMIC DNA]</scope>
    <source>
        <strain evidence="7 8">MAH-3</strain>
    </source>
</reference>
<evidence type="ECO:0000256" key="4">
    <source>
        <dbReference type="ARBA" id="ARBA00022807"/>
    </source>
</evidence>
<dbReference type="PANTHER" id="PTHR47053">
    <property type="entry name" value="MUREIN DD-ENDOPEPTIDASE MEPH-RELATED"/>
    <property type="match status" value="1"/>
</dbReference>
<evidence type="ECO:0000256" key="1">
    <source>
        <dbReference type="ARBA" id="ARBA00007074"/>
    </source>
</evidence>
<protein>
    <submittedName>
        <fullName evidence="7">NlpC/P60 family protein</fullName>
    </submittedName>
</protein>
<comment type="caution">
    <text evidence="7">The sequence shown here is derived from an EMBL/GenBank/DDBJ whole genome shotgun (WGS) entry which is preliminary data.</text>
</comment>
<name>A0A556N6U3_9FLAO</name>
<dbReference type="InterPro" id="IPR051202">
    <property type="entry name" value="Peptidase_C40"/>
</dbReference>
<feature type="chain" id="PRO_5021886328" evidence="5">
    <location>
        <begin position="22"/>
        <end position="303"/>
    </location>
</feature>
<dbReference type="EMBL" id="VLPL01000001">
    <property type="protein sequence ID" value="TSJ47902.1"/>
    <property type="molecule type" value="Genomic_DNA"/>
</dbReference>
<feature type="domain" description="NlpC/P60" evidence="6">
    <location>
        <begin position="175"/>
        <end position="300"/>
    </location>
</feature>
<gene>
    <name evidence="7" type="ORF">FO442_01870</name>
</gene>
<keyword evidence="5" id="KW-0732">Signal</keyword>
<dbReference type="GO" id="GO:0008234">
    <property type="term" value="F:cysteine-type peptidase activity"/>
    <property type="evidence" value="ECO:0007669"/>
    <property type="project" value="UniProtKB-KW"/>
</dbReference>
<dbReference type="PROSITE" id="PS51935">
    <property type="entry name" value="NLPC_P60"/>
    <property type="match status" value="1"/>
</dbReference>
<dbReference type="Gene3D" id="3.90.1720.10">
    <property type="entry name" value="endopeptidase domain like (from Nostoc punctiforme)"/>
    <property type="match status" value="1"/>
</dbReference>
<keyword evidence="2" id="KW-0645">Protease</keyword>
<dbReference type="AlphaFoldDB" id="A0A556N6U3"/>
<dbReference type="Proteomes" id="UP000316008">
    <property type="component" value="Unassembled WGS sequence"/>
</dbReference>
<organism evidence="7 8">
    <name type="scientific">Fluviicola chungangensis</name>
    <dbReference type="NCBI Taxonomy" id="2597671"/>
    <lineage>
        <taxon>Bacteria</taxon>
        <taxon>Pseudomonadati</taxon>
        <taxon>Bacteroidota</taxon>
        <taxon>Flavobacteriia</taxon>
        <taxon>Flavobacteriales</taxon>
        <taxon>Crocinitomicaceae</taxon>
        <taxon>Fluviicola</taxon>
    </lineage>
</organism>
<keyword evidence="3" id="KW-0378">Hydrolase</keyword>
<evidence type="ECO:0000313" key="7">
    <source>
        <dbReference type="EMBL" id="TSJ47902.1"/>
    </source>
</evidence>
<dbReference type="OrthoDB" id="9807055at2"/>
<keyword evidence="8" id="KW-1185">Reference proteome</keyword>
<dbReference type="SUPFAM" id="SSF54001">
    <property type="entry name" value="Cysteine proteinases"/>
    <property type="match status" value="1"/>
</dbReference>
<dbReference type="PANTHER" id="PTHR47053:SF1">
    <property type="entry name" value="MUREIN DD-ENDOPEPTIDASE MEPH-RELATED"/>
    <property type="match status" value="1"/>
</dbReference>
<dbReference type="InterPro" id="IPR038765">
    <property type="entry name" value="Papain-like_cys_pep_sf"/>
</dbReference>
<dbReference type="RefSeq" id="WP_144331437.1">
    <property type="nucleotide sequence ID" value="NZ_VLPL01000001.1"/>
</dbReference>
<sequence>MKQLKAILLTALVLGSFTSFGQVKALDKLEVLYDQGHYKMVLRKANRLLDQPDYDYSFKPEFYKSLALFQLADKGLWAEFHPKALQEARELFSQVLASPDGIKVFNTHLNHVSQLKRDLVQKALAYKSEGQQAKYDEIQQILFGLFDRIPDLDIPGEIHSPTVDAPEIKETAATTEEREKIVKYAKKYIGVPYKWAGADANGFDCSGFTCYVMKEFKVTLDRRAEDQYNSSAKVKQKNAQKGDLVFFNNGSGISHVGIIVSAKGEPLTMIHASSSKGVIITNIEDSEYWLKRLYAIGTYVKGE</sequence>
<dbReference type="InterPro" id="IPR000064">
    <property type="entry name" value="NLP_P60_dom"/>
</dbReference>